<name>A0A512M3A1_9BACT</name>
<dbReference type="RefSeq" id="WP_170266538.1">
    <property type="nucleotide sequence ID" value="NZ_BKAG01000002.1"/>
</dbReference>
<evidence type="ECO:0000313" key="2">
    <source>
        <dbReference type="Proteomes" id="UP000321577"/>
    </source>
</evidence>
<dbReference type="EMBL" id="BKAG01000002">
    <property type="protein sequence ID" value="GEP41224.1"/>
    <property type="molecule type" value="Genomic_DNA"/>
</dbReference>
<evidence type="ECO:0000313" key="1">
    <source>
        <dbReference type="EMBL" id="GEP41224.1"/>
    </source>
</evidence>
<gene>
    <name evidence="1" type="ORF">BGE01nite_05150</name>
</gene>
<proteinExistence type="predicted"/>
<sequence length="251" mass="27879">MCCFSGTQLVQSVSKTRIFGRQEKKLQHLIYSMSIVASDAVAMVLPVPVVPGGPDDAMKFADFSGYPKVFDDLELGFRPPVTVYRGSPAALPALPKPVLEVKQVGAYEASFVPTIADFSRLDARFRLPDDVWKKLPGYAAFGFAVFKLRAGAQDVHPMAFSFPTARPGHVFFPTLHIHDGEVHAKEHFDHTLYLQGENLNLNPGWQGSPGVAMNHVKCEQTHHFVLPEMHVHRRRIYGKHANGDIVLKPLV</sequence>
<keyword evidence="2" id="KW-1185">Reference proteome</keyword>
<organism evidence="1 2">
    <name type="scientific">Brevifollis gellanilyticus</name>
    <dbReference type="NCBI Taxonomy" id="748831"/>
    <lineage>
        <taxon>Bacteria</taxon>
        <taxon>Pseudomonadati</taxon>
        <taxon>Verrucomicrobiota</taxon>
        <taxon>Verrucomicrobiia</taxon>
        <taxon>Verrucomicrobiales</taxon>
        <taxon>Verrucomicrobiaceae</taxon>
    </lineage>
</organism>
<reference evidence="1 2" key="1">
    <citation type="submission" date="2019-07" db="EMBL/GenBank/DDBJ databases">
        <title>Whole genome shotgun sequence of Brevifollis gellanilyticus NBRC 108608.</title>
        <authorList>
            <person name="Hosoyama A."/>
            <person name="Uohara A."/>
            <person name="Ohji S."/>
            <person name="Ichikawa N."/>
        </authorList>
    </citation>
    <scope>NUCLEOTIDE SEQUENCE [LARGE SCALE GENOMIC DNA]</scope>
    <source>
        <strain evidence="1 2">NBRC 108608</strain>
    </source>
</reference>
<comment type="caution">
    <text evidence="1">The sequence shown here is derived from an EMBL/GenBank/DDBJ whole genome shotgun (WGS) entry which is preliminary data.</text>
</comment>
<dbReference type="AlphaFoldDB" id="A0A512M3A1"/>
<accession>A0A512M3A1</accession>
<dbReference type="Proteomes" id="UP000321577">
    <property type="component" value="Unassembled WGS sequence"/>
</dbReference>
<protein>
    <submittedName>
        <fullName evidence="1">Uncharacterized protein</fullName>
    </submittedName>
</protein>